<reference evidence="2" key="1">
    <citation type="journal article" date="2020" name="BMC Genomics">
        <title>Correction to: Identification and distribution of gene clusters required for synthesis of sphingolipid metabolism inhibitors in diverse species of the filamentous fungus Fusarium.</title>
        <authorList>
            <person name="Kim H.S."/>
            <person name="Lohmar J.M."/>
            <person name="Busman M."/>
            <person name="Brown D.W."/>
            <person name="Naumann T.A."/>
            <person name="Divon H.H."/>
            <person name="Lysoe E."/>
            <person name="Uhlig S."/>
            <person name="Proctor R.H."/>
        </authorList>
    </citation>
    <scope>NUCLEOTIDE SEQUENCE</scope>
    <source>
        <strain evidence="2">NRRL 45417</strain>
    </source>
</reference>
<dbReference type="EMBL" id="JABFAI010000244">
    <property type="protein sequence ID" value="KAF4949192.1"/>
    <property type="molecule type" value="Genomic_DNA"/>
</dbReference>
<feature type="coiled-coil region" evidence="1">
    <location>
        <begin position="41"/>
        <end position="68"/>
    </location>
</feature>
<organism evidence="2 3">
    <name type="scientific">Fusarium gaditjirri</name>
    <dbReference type="NCBI Taxonomy" id="282569"/>
    <lineage>
        <taxon>Eukaryota</taxon>
        <taxon>Fungi</taxon>
        <taxon>Dikarya</taxon>
        <taxon>Ascomycota</taxon>
        <taxon>Pezizomycotina</taxon>
        <taxon>Sordariomycetes</taxon>
        <taxon>Hypocreomycetidae</taxon>
        <taxon>Hypocreales</taxon>
        <taxon>Nectriaceae</taxon>
        <taxon>Fusarium</taxon>
        <taxon>Fusarium nisikadoi species complex</taxon>
    </lineage>
</organism>
<name>A0A8H4T0N1_9HYPO</name>
<gene>
    <name evidence="2" type="ORF">FGADI_9049</name>
</gene>
<dbReference type="OrthoDB" id="3597832at2759"/>
<comment type="caution">
    <text evidence="2">The sequence shown here is derived from an EMBL/GenBank/DDBJ whole genome shotgun (WGS) entry which is preliminary data.</text>
</comment>
<evidence type="ECO:0000256" key="1">
    <source>
        <dbReference type="SAM" id="Coils"/>
    </source>
</evidence>
<accession>A0A8H4T0N1</accession>
<protein>
    <submittedName>
        <fullName evidence="2">Uncharacterized protein</fullName>
    </submittedName>
</protein>
<reference evidence="2" key="2">
    <citation type="submission" date="2020-05" db="EMBL/GenBank/DDBJ databases">
        <authorList>
            <person name="Kim H.-S."/>
            <person name="Proctor R.H."/>
            <person name="Brown D.W."/>
        </authorList>
    </citation>
    <scope>NUCLEOTIDE SEQUENCE</scope>
    <source>
        <strain evidence="2">NRRL 45417</strain>
    </source>
</reference>
<evidence type="ECO:0000313" key="2">
    <source>
        <dbReference type="EMBL" id="KAF4949192.1"/>
    </source>
</evidence>
<feature type="coiled-coil region" evidence="1">
    <location>
        <begin position="244"/>
        <end position="285"/>
    </location>
</feature>
<dbReference type="Proteomes" id="UP000604273">
    <property type="component" value="Unassembled WGS sequence"/>
</dbReference>
<dbReference type="AlphaFoldDB" id="A0A8H4T0N1"/>
<keyword evidence="3" id="KW-1185">Reference proteome</keyword>
<keyword evidence="1" id="KW-0175">Coiled coil</keyword>
<proteinExistence type="predicted"/>
<evidence type="ECO:0000313" key="3">
    <source>
        <dbReference type="Proteomes" id="UP000604273"/>
    </source>
</evidence>
<sequence length="413" mass="45543">MDAATGIMLSGLELLGRAFPDLSSFPISAILQQIALAQSGSSNEQFQVNKLQAQLNAAKDEIDRVGSELEPLVVQCGNDTLDKLELAMTKVYKLAVFVRGAYDDREQDLEQRETLLKHMVDAFQAMEDVAEEGLKALSDRHSIISELQNVKIIPAKNEIGLLVQQTKNELASVEDRIRTSQSGVATLEGTVRDQNEAARSLRSKIEETETAKVFSDIGFSILTLGIGNLINGGPLDPAGLGDQLNESHRLLDEANRQLNDAQSKLNDLRIERNQLDSRLRFVQQTEQLFPQLTSAVEATEFRSIALQRRFAPLKDGASRLLTRVREIQHGAVVTQAIAYSKKDFAEGLLRICSEALMDQALEDETRLIRDEVVNEYGEKLPSDVEELAAEVTEKINTFSSLPSLRQGSALAAA</sequence>